<dbReference type="GO" id="GO:0046872">
    <property type="term" value="F:metal ion binding"/>
    <property type="evidence" value="ECO:0007669"/>
    <property type="project" value="UniProtKB-UniRule"/>
</dbReference>
<dbReference type="STRING" id="1182543.W9WCX4"/>
<dbReference type="GO" id="GO:0020037">
    <property type="term" value="F:heme binding"/>
    <property type="evidence" value="ECO:0007669"/>
    <property type="project" value="UniProtKB-UniRule"/>
</dbReference>
<evidence type="ECO:0000256" key="5">
    <source>
        <dbReference type="RuleBase" id="RU362121"/>
    </source>
</evidence>
<evidence type="ECO:0000256" key="2">
    <source>
        <dbReference type="ARBA" id="ARBA00022723"/>
    </source>
</evidence>
<name>W9WCX4_9EURO</name>
<evidence type="ECO:0000256" key="4">
    <source>
        <dbReference type="ARBA" id="ARBA00038168"/>
    </source>
</evidence>
<dbReference type="HOGENOM" id="CLU_1970323_0_0_1"/>
<keyword evidence="2 5" id="KW-0479">Metal-binding</keyword>
<dbReference type="Gene3D" id="3.10.120.10">
    <property type="entry name" value="Cytochrome b5-like heme/steroid binding domain"/>
    <property type="match status" value="1"/>
</dbReference>
<dbReference type="PROSITE" id="PS00191">
    <property type="entry name" value="CYTOCHROME_B5_1"/>
    <property type="match status" value="1"/>
</dbReference>
<dbReference type="GeneID" id="19195634"/>
<dbReference type="InterPro" id="IPR018506">
    <property type="entry name" value="Cyt_B5_heme-BS"/>
</dbReference>
<dbReference type="PRINTS" id="PR00363">
    <property type="entry name" value="CYTOCHROMEB5"/>
</dbReference>
<organism evidence="7 8">
    <name type="scientific">Cladophialophora psammophila CBS 110553</name>
    <dbReference type="NCBI Taxonomy" id="1182543"/>
    <lineage>
        <taxon>Eukaryota</taxon>
        <taxon>Fungi</taxon>
        <taxon>Dikarya</taxon>
        <taxon>Ascomycota</taxon>
        <taxon>Pezizomycotina</taxon>
        <taxon>Eurotiomycetes</taxon>
        <taxon>Chaetothyriomycetidae</taxon>
        <taxon>Chaetothyriales</taxon>
        <taxon>Herpotrichiellaceae</taxon>
        <taxon>Cladophialophora</taxon>
    </lineage>
</organism>
<evidence type="ECO:0000256" key="3">
    <source>
        <dbReference type="ARBA" id="ARBA00023004"/>
    </source>
</evidence>
<comment type="similarity">
    <text evidence="4 5">Belongs to the cytochrome b5 family.</text>
</comment>
<keyword evidence="8" id="KW-1185">Reference proteome</keyword>
<dbReference type="GO" id="GO:0016020">
    <property type="term" value="C:membrane"/>
    <property type="evidence" value="ECO:0007669"/>
    <property type="project" value="TreeGrafter"/>
</dbReference>
<dbReference type="PANTHER" id="PTHR19359:SF95">
    <property type="entry name" value="CYTOCHROME B5 TYPE B"/>
    <property type="match status" value="1"/>
</dbReference>
<dbReference type="RefSeq" id="XP_007749707.1">
    <property type="nucleotide sequence ID" value="XM_007751517.1"/>
</dbReference>
<dbReference type="PANTHER" id="PTHR19359">
    <property type="entry name" value="CYTOCHROME B5"/>
    <property type="match status" value="1"/>
</dbReference>
<dbReference type="Pfam" id="PF00173">
    <property type="entry name" value="Cyt-b5"/>
    <property type="match status" value="1"/>
</dbReference>
<dbReference type="InterPro" id="IPR001199">
    <property type="entry name" value="Cyt_B5-like_heme/steroid-bd"/>
</dbReference>
<dbReference type="SMART" id="SM01117">
    <property type="entry name" value="Cyt-b5"/>
    <property type="match status" value="1"/>
</dbReference>
<dbReference type="PROSITE" id="PS50255">
    <property type="entry name" value="CYTOCHROME_B5_2"/>
    <property type="match status" value="1"/>
</dbReference>
<keyword evidence="3 5" id="KW-0408">Iron</keyword>
<dbReference type="InterPro" id="IPR050668">
    <property type="entry name" value="Cytochrome_b5"/>
</dbReference>
<evidence type="ECO:0000256" key="1">
    <source>
        <dbReference type="ARBA" id="ARBA00022617"/>
    </source>
</evidence>
<accession>W9WCX4</accession>
<keyword evidence="1 5" id="KW-0349">Heme</keyword>
<dbReference type="EMBL" id="AMGX01000022">
    <property type="protein sequence ID" value="EXJ65967.1"/>
    <property type="molecule type" value="Genomic_DNA"/>
</dbReference>
<comment type="caution">
    <text evidence="7">The sequence shown here is derived from an EMBL/GenBank/DDBJ whole genome shotgun (WGS) entry which is preliminary data.</text>
</comment>
<reference evidence="7 8" key="1">
    <citation type="submission" date="2013-03" db="EMBL/GenBank/DDBJ databases">
        <title>The Genome Sequence of Cladophialophora psammophila CBS 110553.</title>
        <authorList>
            <consortium name="The Broad Institute Genomics Platform"/>
            <person name="Cuomo C."/>
            <person name="de Hoog S."/>
            <person name="Gorbushina A."/>
            <person name="Walker B."/>
            <person name="Young S.K."/>
            <person name="Zeng Q."/>
            <person name="Gargeya S."/>
            <person name="Fitzgerald M."/>
            <person name="Haas B."/>
            <person name="Abouelleil A."/>
            <person name="Allen A.W."/>
            <person name="Alvarado L."/>
            <person name="Arachchi H.M."/>
            <person name="Berlin A.M."/>
            <person name="Chapman S.B."/>
            <person name="Gainer-Dewar J."/>
            <person name="Goldberg J."/>
            <person name="Griggs A."/>
            <person name="Gujja S."/>
            <person name="Hansen M."/>
            <person name="Howarth C."/>
            <person name="Imamovic A."/>
            <person name="Ireland A."/>
            <person name="Larimer J."/>
            <person name="McCowan C."/>
            <person name="Murphy C."/>
            <person name="Pearson M."/>
            <person name="Poon T.W."/>
            <person name="Priest M."/>
            <person name="Roberts A."/>
            <person name="Saif S."/>
            <person name="Shea T."/>
            <person name="Sisk P."/>
            <person name="Sykes S."/>
            <person name="Wortman J."/>
            <person name="Nusbaum C."/>
            <person name="Birren B."/>
        </authorList>
    </citation>
    <scope>NUCLEOTIDE SEQUENCE [LARGE SCALE GENOMIC DNA]</scope>
    <source>
        <strain evidence="7 8">CBS 110553</strain>
    </source>
</reference>
<dbReference type="SUPFAM" id="SSF55856">
    <property type="entry name" value="Cytochrome b5-like heme/steroid binding domain"/>
    <property type="match status" value="1"/>
</dbReference>
<proteinExistence type="inferred from homology"/>
<gene>
    <name evidence="7" type="ORF">A1O5_10943</name>
</gene>
<dbReference type="OrthoDB" id="260519at2759"/>
<protein>
    <recommendedName>
        <fullName evidence="6">Cytochrome b5 heme-binding domain-containing protein</fullName>
    </recommendedName>
</protein>
<dbReference type="AlphaFoldDB" id="W9WCX4"/>
<dbReference type="Proteomes" id="UP000019471">
    <property type="component" value="Unassembled WGS sequence"/>
</dbReference>
<evidence type="ECO:0000313" key="7">
    <source>
        <dbReference type="EMBL" id="EXJ65967.1"/>
    </source>
</evidence>
<evidence type="ECO:0000259" key="6">
    <source>
        <dbReference type="PROSITE" id="PS50255"/>
    </source>
</evidence>
<evidence type="ECO:0000313" key="8">
    <source>
        <dbReference type="Proteomes" id="UP000019471"/>
    </source>
</evidence>
<feature type="domain" description="Cytochrome b5 heme-binding" evidence="6">
    <location>
        <begin position="38"/>
        <end position="116"/>
    </location>
</feature>
<dbReference type="InterPro" id="IPR036400">
    <property type="entry name" value="Cyt_B5-like_heme/steroid_sf"/>
</dbReference>
<sequence length="127" mass="14279">MFSRVGMAKEETLRSGEELGSATGEYHVVQNGLPNQDLPAIPANEVRRRNGKSCPDIWIVIDDIVYDCTIFVNEHPGGDTVIRSFAGKDCSWQFHRVHGFQKNRKWLPGLRVGQTKGVENPYPKPKS</sequence>